<organism evidence="1 2">
    <name type="scientific">Trifolium medium</name>
    <dbReference type="NCBI Taxonomy" id="97028"/>
    <lineage>
        <taxon>Eukaryota</taxon>
        <taxon>Viridiplantae</taxon>
        <taxon>Streptophyta</taxon>
        <taxon>Embryophyta</taxon>
        <taxon>Tracheophyta</taxon>
        <taxon>Spermatophyta</taxon>
        <taxon>Magnoliopsida</taxon>
        <taxon>eudicotyledons</taxon>
        <taxon>Gunneridae</taxon>
        <taxon>Pentapetalae</taxon>
        <taxon>rosids</taxon>
        <taxon>fabids</taxon>
        <taxon>Fabales</taxon>
        <taxon>Fabaceae</taxon>
        <taxon>Papilionoideae</taxon>
        <taxon>50 kb inversion clade</taxon>
        <taxon>NPAAA clade</taxon>
        <taxon>Hologalegina</taxon>
        <taxon>IRL clade</taxon>
        <taxon>Trifolieae</taxon>
        <taxon>Trifolium</taxon>
    </lineage>
</organism>
<proteinExistence type="predicted"/>
<sequence>MHCSLSEQVARVGDGSQKVLGSLARSSDQA</sequence>
<feature type="non-terminal residue" evidence="1">
    <location>
        <position position="30"/>
    </location>
</feature>
<dbReference type="AlphaFoldDB" id="A0A392VVW8"/>
<name>A0A392VVW8_9FABA</name>
<dbReference type="Proteomes" id="UP000265520">
    <property type="component" value="Unassembled WGS sequence"/>
</dbReference>
<comment type="caution">
    <text evidence="1">The sequence shown here is derived from an EMBL/GenBank/DDBJ whole genome shotgun (WGS) entry which is preliminary data.</text>
</comment>
<dbReference type="EMBL" id="LXQA011277690">
    <property type="protein sequence ID" value="MCI91633.1"/>
    <property type="molecule type" value="Genomic_DNA"/>
</dbReference>
<evidence type="ECO:0000313" key="1">
    <source>
        <dbReference type="EMBL" id="MCI91633.1"/>
    </source>
</evidence>
<reference evidence="1 2" key="1">
    <citation type="journal article" date="2018" name="Front. Plant Sci.">
        <title>Red Clover (Trifolium pratense) and Zigzag Clover (T. medium) - A Picture of Genomic Similarities and Differences.</title>
        <authorList>
            <person name="Dluhosova J."/>
            <person name="Istvanek J."/>
            <person name="Nedelnik J."/>
            <person name="Repkova J."/>
        </authorList>
    </citation>
    <scope>NUCLEOTIDE SEQUENCE [LARGE SCALE GENOMIC DNA]</scope>
    <source>
        <strain evidence="2">cv. 10/8</strain>
        <tissue evidence="1">Leaf</tissue>
    </source>
</reference>
<keyword evidence="2" id="KW-1185">Reference proteome</keyword>
<accession>A0A392VVW8</accession>
<protein>
    <submittedName>
        <fullName evidence="1">Uncharacterized protein</fullName>
    </submittedName>
</protein>
<evidence type="ECO:0000313" key="2">
    <source>
        <dbReference type="Proteomes" id="UP000265520"/>
    </source>
</evidence>